<gene>
    <name evidence="9" type="ORF">J2Z66_007381</name>
</gene>
<evidence type="ECO:0000256" key="2">
    <source>
        <dbReference type="ARBA" id="ARBA00022448"/>
    </source>
</evidence>
<dbReference type="InterPro" id="IPR035906">
    <property type="entry name" value="MetI-like_sf"/>
</dbReference>
<dbReference type="InterPro" id="IPR000515">
    <property type="entry name" value="MetI-like"/>
</dbReference>
<dbReference type="EMBL" id="JAGGLB010000038">
    <property type="protein sequence ID" value="MBP1995739.1"/>
    <property type="molecule type" value="Genomic_DNA"/>
</dbReference>
<feature type="transmembrane region" description="Helical" evidence="7">
    <location>
        <begin position="108"/>
        <end position="128"/>
    </location>
</feature>
<dbReference type="Proteomes" id="UP001519287">
    <property type="component" value="Unassembled WGS sequence"/>
</dbReference>
<dbReference type="PANTHER" id="PTHR43744">
    <property type="entry name" value="ABC TRANSPORTER PERMEASE PROTEIN MG189-RELATED-RELATED"/>
    <property type="match status" value="1"/>
</dbReference>
<feature type="transmembrane region" description="Helical" evidence="7">
    <location>
        <begin position="73"/>
        <end position="96"/>
    </location>
</feature>
<evidence type="ECO:0000313" key="10">
    <source>
        <dbReference type="Proteomes" id="UP001519287"/>
    </source>
</evidence>
<feature type="transmembrane region" description="Helical" evidence="7">
    <location>
        <begin position="258"/>
        <end position="277"/>
    </location>
</feature>
<feature type="transmembrane region" description="Helical" evidence="7">
    <location>
        <begin position="181"/>
        <end position="203"/>
    </location>
</feature>
<evidence type="ECO:0000256" key="1">
    <source>
        <dbReference type="ARBA" id="ARBA00004651"/>
    </source>
</evidence>
<organism evidence="9 10">
    <name type="scientific">Paenibacillus eucommiae</name>
    <dbReference type="NCBI Taxonomy" id="1355755"/>
    <lineage>
        <taxon>Bacteria</taxon>
        <taxon>Bacillati</taxon>
        <taxon>Bacillota</taxon>
        <taxon>Bacilli</taxon>
        <taxon>Bacillales</taxon>
        <taxon>Paenibacillaceae</taxon>
        <taxon>Paenibacillus</taxon>
    </lineage>
</organism>
<accession>A0ABS4J7B4</accession>
<feature type="domain" description="ABC transmembrane type-1" evidence="8">
    <location>
        <begin position="74"/>
        <end position="276"/>
    </location>
</feature>
<reference evidence="9 10" key="1">
    <citation type="submission" date="2021-03" db="EMBL/GenBank/DDBJ databases">
        <title>Genomic Encyclopedia of Type Strains, Phase IV (KMG-IV): sequencing the most valuable type-strain genomes for metagenomic binning, comparative biology and taxonomic classification.</title>
        <authorList>
            <person name="Goeker M."/>
        </authorList>
    </citation>
    <scope>NUCLEOTIDE SEQUENCE [LARGE SCALE GENOMIC DNA]</scope>
    <source>
        <strain evidence="9 10">DSM 26048</strain>
    </source>
</reference>
<dbReference type="PANTHER" id="PTHR43744:SF9">
    <property type="entry name" value="POLYGALACTURONAN_RHAMNOGALACTURONAN TRANSPORT SYSTEM PERMEASE PROTEIN YTCP"/>
    <property type="match status" value="1"/>
</dbReference>
<keyword evidence="10" id="KW-1185">Reference proteome</keyword>
<dbReference type="Pfam" id="PF00528">
    <property type="entry name" value="BPD_transp_1"/>
    <property type="match status" value="1"/>
</dbReference>
<evidence type="ECO:0000313" key="9">
    <source>
        <dbReference type="EMBL" id="MBP1995739.1"/>
    </source>
</evidence>
<keyword evidence="2 7" id="KW-0813">Transport</keyword>
<comment type="caution">
    <text evidence="9">The sequence shown here is derived from an EMBL/GenBank/DDBJ whole genome shotgun (WGS) entry which is preliminary data.</text>
</comment>
<feature type="transmembrane region" description="Helical" evidence="7">
    <location>
        <begin position="140"/>
        <end position="160"/>
    </location>
</feature>
<name>A0ABS4J7B4_9BACL</name>
<dbReference type="CDD" id="cd06261">
    <property type="entry name" value="TM_PBP2"/>
    <property type="match status" value="1"/>
</dbReference>
<evidence type="ECO:0000256" key="3">
    <source>
        <dbReference type="ARBA" id="ARBA00022475"/>
    </source>
</evidence>
<comment type="subcellular location">
    <subcellularLocation>
        <location evidence="1 7">Cell membrane</location>
        <topology evidence="1 7">Multi-pass membrane protein</topology>
    </subcellularLocation>
</comment>
<dbReference type="RefSeq" id="WP_209977535.1">
    <property type="nucleotide sequence ID" value="NZ_JAGGLB010000038.1"/>
</dbReference>
<dbReference type="PROSITE" id="PS50928">
    <property type="entry name" value="ABC_TM1"/>
    <property type="match status" value="1"/>
</dbReference>
<keyword evidence="5 7" id="KW-1133">Transmembrane helix</keyword>
<evidence type="ECO:0000259" key="8">
    <source>
        <dbReference type="PROSITE" id="PS50928"/>
    </source>
</evidence>
<keyword evidence="6 7" id="KW-0472">Membrane</keyword>
<comment type="similarity">
    <text evidence="7">Belongs to the binding-protein-dependent transport system permease family.</text>
</comment>
<dbReference type="Gene3D" id="1.10.3720.10">
    <property type="entry name" value="MetI-like"/>
    <property type="match status" value="1"/>
</dbReference>
<evidence type="ECO:0000256" key="4">
    <source>
        <dbReference type="ARBA" id="ARBA00022692"/>
    </source>
</evidence>
<sequence>MSKSLFKMSIGQMLVYVIVLLCCIVTLVPILHVFSMSFSSGEAVQKSILFLYPKDFTLQAYRYIFDSSIFPKAFGVTVLVTVVGTFLNMVMTILGAYSLSRRAPGTGLMLLFIVIAMILPAGMIPVYLLVKNLHLLDTLWALIIPGMVAPFYLILMRNFFWGIPDALIESAQMEGSSEWRTMAQIIVPLSAPVLATIGLFYAVGHWNDFFKGIFYINDRNLWPLQVLLRSIVMQSDYSSMGAMSAMAAGKSNLVPETIQSAAIVVVTAPIVILYPFLQKYFVGGIVLGAVKG</sequence>
<evidence type="ECO:0000256" key="7">
    <source>
        <dbReference type="RuleBase" id="RU363032"/>
    </source>
</evidence>
<evidence type="ECO:0000256" key="5">
    <source>
        <dbReference type="ARBA" id="ARBA00022989"/>
    </source>
</evidence>
<feature type="transmembrane region" description="Helical" evidence="7">
    <location>
        <begin position="12"/>
        <end position="34"/>
    </location>
</feature>
<keyword evidence="3" id="KW-1003">Cell membrane</keyword>
<protein>
    <submittedName>
        <fullName evidence="9">Aldouronate transport system permease protein</fullName>
    </submittedName>
</protein>
<dbReference type="SUPFAM" id="SSF161098">
    <property type="entry name" value="MetI-like"/>
    <property type="match status" value="1"/>
</dbReference>
<evidence type="ECO:0000256" key="6">
    <source>
        <dbReference type="ARBA" id="ARBA00023136"/>
    </source>
</evidence>
<proteinExistence type="inferred from homology"/>
<keyword evidence="4 7" id="KW-0812">Transmembrane</keyword>